<dbReference type="RefSeq" id="XP_026681818.1">
    <property type="nucleotide sequence ID" value="XM_026826017.1"/>
</dbReference>
<dbReference type="Proteomes" id="UP000079169">
    <property type="component" value="Unplaced"/>
</dbReference>
<evidence type="ECO:0000256" key="2">
    <source>
        <dbReference type="ARBA" id="ARBA00024195"/>
    </source>
</evidence>
<dbReference type="SUPFAM" id="SSF50494">
    <property type="entry name" value="Trypsin-like serine proteases"/>
    <property type="match status" value="1"/>
</dbReference>
<reference evidence="5" key="1">
    <citation type="submission" date="2025-08" db="UniProtKB">
        <authorList>
            <consortium name="RefSeq"/>
        </authorList>
    </citation>
    <scope>IDENTIFICATION</scope>
</reference>
<dbReference type="InterPro" id="IPR051487">
    <property type="entry name" value="Ser/Thr_Proteases_Immune/Dev"/>
</dbReference>
<accession>A0A3Q0J4G4</accession>
<dbReference type="GO" id="GO:0004252">
    <property type="term" value="F:serine-type endopeptidase activity"/>
    <property type="evidence" value="ECO:0007669"/>
    <property type="project" value="InterPro"/>
</dbReference>
<evidence type="ECO:0000259" key="3">
    <source>
        <dbReference type="PROSITE" id="PS50240"/>
    </source>
</evidence>
<name>A0A3Q0J4G4_DIACI</name>
<sequence>MTPTTIPATTTIPTTIPIPAVVITIIGLHISSVWTSCNETTRLAYYKPCFFEENFEPNWIQIKVKPSSFNHSRNKIIDFCNRMKDQVAVDIFPLKKSLPKDNFVRVYREFKNKMMRGVNDIFYDIIKKFRVVHESALYEYYRIHEPILHDRNYTKFLLTFNRTTNKHIIKEIRVMAYDLRETIYKEFDSMDDEFLAYYYNIPCVPKDNFVRVYREFKNKMMRGVNDIFYDIIKKFRVVHESGSLMLINDAHGYVSGWVTTWMMKCCWLLTALFRLGEVPNTEHLINGKESIRGAWPWQVSLQVLHPRLGLMPHWCGAVLIHPSWVVTAAHCIHNDIFSLPIPELWTAVLGDWDRTEEEKSEVRIPVERIRVHEEFHNYHHDIALILIGILVQLSGYEPRLNFGSVKGKNH</sequence>
<comment type="similarity">
    <text evidence="2">Belongs to the peptidase S1 family. CLIP subfamily.</text>
</comment>
<dbReference type="InterPro" id="IPR009003">
    <property type="entry name" value="Peptidase_S1_PA"/>
</dbReference>
<protein>
    <submittedName>
        <fullName evidence="5">Uncharacterized protein LOC113468805</fullName>
    </submittedName>
</protein>
<gene>
    <name evidence="5" type="primary">LOC113468805</name>
</gene>
<keyword evidence="1" id="KW-1015">Disulfide bond</keyword>
<dbReference type="AlphaFoldDB" id="A0A3Q0J4G4"/>
<dbReference type="FunFam" id="2.40.10.10:FF:000130">
    <property type="entry name" value="Chymotrypsinogen A"/>
    <property type="match status" value="1"/>
</dbReference>
<dbReference type="PROSITE" id="PS00134">
    <property type="entry name" value="TRYPSIN_HIS"/>
    <property type="match status" value="1"/>
</dbReference>
<dbReference type="KEGG" id="dci:113468805"/>
<dbReference type="SMART" id="SM00020">
    <property type="entry name" value="Tryp_SPc"/>
    <property type="match status" value="1"/>
</dbReference>
<dbReference type="InterPro" id="IPR001254">
    <property type="entry name" value="Trypsin_dom"/>
</dbReference>
<evidence type="ECO:0000256" key="1">
    <source>
        <dbReference type="ARBA" id="ARBA00023157"/>
    </source>
</evidence>
<dbReference type="PROSITE" id="PS50240">
    <property type="entry name" value="TRYPSIN_DOM"/>
    <property type="match status" value="1"/>
</dbReference>
<dbReference type="InterPro" id="IPR018114">
    <property type="entry name" value="TRYPSIN_HIS"/>
</dbReference>
<dbReference type="Gene3D" id="2.40.10.10">
    <property type="entry name" value="Trypsin-like serine proteases"/>
    <property type="match status" value="1"/>
</dbReference>
<dbReference type="PaxDb" id="121845-A0A3Q0J4G4"/>
<dbReference type="Pfam" id="PF00089">
    <property type="entry name" value="Trypsin"/>
    <property type="match status" value="1"/>
</dbReference>
<dbReference type="STRING" id="121845.A0A3Q0J4G4"/>
<dbReference type="GO" id="GO:0006508">
    <property type="term" value="P:proteolysis"/>
    <property type="evidence" value="ECO:0007669"/>
    <property type="project" value="InterPro"/>
</dbReference>
<dbReference type="InterPro" id="IPR043504">
    <property type="entry name" value="Peptidase_S1_PA_chymotrypsin"/>
</dbReference>
<dbReference type="PANTHER" id="PTHR24256">
    <property type="entry name" value="TRYPTASE-RELATED"/>
    <property type="match status" value="1"/>
</dbReference>
<evidence type="ECO:0000313" key="5">
    <source>
        <dbReference type="RefSeq" id="XP_026681818.1"/>
    </source>
</evidence>
<dbReference type="GeneID" id="113468805"/>
<proteinExistence type="inferred from homology"/>
<keyword evidence="4" id="KW-1185">Reference proteome</keyword>
<organism evidence="4 5">
    <name type="scientific">Diaphorina citri</name>
    <name type="common">Asian citrus psyllid</name>
    <dbReference type="NCBI Taxonomy" id="121845"/>
    <lineage>
        <taxon>Eukaryota</taxon>
        <taxon>Metazoa</taxon>
        <taxon>Ecdysozoa</taxon>
        <taxon>Arthropoda</taxon>
        <taxon>Hexapoda</taxon>
        <taxon>Insecta</taxon>
        <taxon>Pterygota</taxon>
        <taxon>Neoptera</taxon>
        <taxon>Paraneoptera</taxon>
        <taxon>Hemiptera</taxon>
        <taxon>Sternorrhyncha</taxon>
        <taxon>Psylloidea</taxon>
        <taxon>Psyllidae</taxon>
        <taxon>Diaphorininae</taxon>
        <taxon>Diaphorina</taxon>
    </lineage>
</organism>
<evidence type="ECO:0000313" key="4">
    <source>
        <dbReference type="Proteomes" id="UP000079169"/>
    </source>
</evidence>
<feature type="domain" description="Peptidase S1" evidence="3">
    <location>
        <begin position="284"/>
        <end position="410"/>
    </location>
</feature>